<dbReference type="PIRSF" id="PIRSF006487">
    <property type="entry name" value="GcvT"/>
    <property type="match status" value="1"/>
</dbReference>
<reference evidence="2" key="1">
    <citation type="submission" date="2018-05" db="EMBL/GenBank/DDBJ databases">
        <authorList>
            <person name="Lanie J.A."/>
            <person name="Ng W.-L."/>
            <person name="Kazmierczak K.M."/>
            <person name="Andrzejewski T.M."/>
            <person name="Davidsen T.M."/>
            <person name="Wayne K.J."/>
            <person name="Tettelin H."/>
            <person name="Glass J.I."/>
            <person name="Rusch D."/>
            <person name="Podicherti R."/>
            <person name="Tsui H.-C.T."/>
            <person name="Winkler M.E."/>
        </authorList>
    </citation>
    <scope>NUCLEOTIDE SEQUENCE</scope>
</reference>
<dbReference type="EMBL" id="UINC01036804">
    <property type="protein sequence ID" value="SVB31327.1"/>
    <property type="molecule type" value="Genomic_DNA"/>
</dbReference>
<dbReference type="PANTHER" id="PTHR43757">
    <property type="entry name" value="AMINOMETHYLTRANSFERASE"/>
    <property type="match status" value="1"/>
</dbReference>
<evidence type="ECO:0000313" key="2">
    <source>
        <dbReference type="EMBL" id="SVB31327.1"/>
    </source>
</evidence>
<proteinExistence type="predicted"/>
<sequence length="317" mass="35758">MFSITPSARLKPSPFYQSTLKEGVQEFTTYNNMLMPTGYGDPEAEYWRLIRGVSQWDVAVERQVQLEGPDAGRLAQILAPRDLSKCKTGQGKYVAICNHDGILINDPILLKVNEQCYWLSIADSNIWFWAKAIASERKLRVEVSEPDVSPMAIQGPKSDDVVASVCGDWVRELKYFWFRETSIEGIPVAVARSGWSKQRGFEIYLMDGSQGDRLWNIFREAGKPWDIGPGNPNLMERIESGLLSWGGDTDEETNPFEVRMGKYVDLDVPDDVIGIEALRTIKTEGPRRHQLGLVMKEDKPLNLGFVWNDILADGAKV</sequence>
<dbReference type="AlphaFoldDB" id="A0A382D194"/>
<dbReference type="Gene3D" id="3.30.1360.120">
    <property type="entry name" value="Probable tRNA modification gtpase trme, domain 1"/>
    <property type="match status" value="1"/>
</dbReference>
<dbReference type="InterPro" id="IPR028896">
    <property type="entry name" value="GcvT/YgfZ/DmdA"/>
</dbReference>
<organism evidence="2">
    <name type="scientific">marine metagenome</name>
    <dbReference type="NCBI Taxonomy" id="408172"/>
    <lineage>
        <taxon>unclassified sequences</taxon>
        <taxon>metagenomes</taxon>
        <taxon>ecological metagenomes</taxon>
    </lineage>
</organism>
<dbReference type="SUPFAM" id="SSF103025">
    <property type="entry name" value="Folate-binding domain"/>
    <property type="match status" value="1"/>
</dbReference>
<dbReference type="InterPro" id="IPR006222">
    <property type="entry name" value="GCVT_N"/>
</dbReference>
<dbReference type="PANTHER" id="PTHR43757:SF2">
    <property type="entry name" value="AMINOMETHYLTRANSFERASE, MITOCHONDRIAL"/>
    <property type="match status" value="1"/>
</dbReference>
<accession>A0A382D194</accession>
<name>A0A382D194_9ZZZZ</name>
<dbReference type="InterPro" id="IPR027266">
    <property type="entry name" value="TrmE/GcvT-like"/>
</dbReference>
<gene>
    <name evidence="2" type="ORF">METZ01_LOCUS184181</name>
</gene>
<dbReference type="Pfam" id="PF01571">
    <property type="entry name" value="GCV_T"/>
    <property type="match status" value="1"/>
</dbReference>
<feature type="domain" description="GCVT N-terminal" evidence="1">
    <location>
        <begin position="20"/>
        <end position="267"/>
    </location>
</feature>
<protein>
    <recommendedName>
        <fullName evidence="1">GCVT N-terminal domain-containing protein</fullName>
    </recommendedName>
</protein>
<evidence type="ECO:0000259" key="1">
    <source>
        <dbReference type="Pfam" id="PF01571"/>
    </source>
</evidence>
<feature type="non-terminal residue" evidence="2">
    <location>
        <position position="317"/>
    </location>
</feature>